<name>A0A6C0HUC3_9ZZZZ</name>
<dbReference type="AlphaFoldDB" id="A0A6C0HUC3"/>
<accession>A0A6C0HUC3</accession>
<feature type="compositionally biased region" description="Low complexity" evidence="1">
    <location>
        <begin position="1"/>
        <end position="106"/>
    </location>
</feature>
<protein>
    <submittedName>
        <fullName evidence="2">Uncharacterized protein</fullName>
    </submittedName>
</protein>
<reference evidence="2" key="1">
    <citation type="journal article" date="2020" name="Nature">
        <title>Giant virus diversity and host interactions through global metagenomics.</title>
        <authorList>
            <person name="Schulz F."/>
            <person name="Roux S."/>
            <person name="Paez-Espino D."/>
            <person name="Jungbluth S."/>
            <person name="Walsh D.A."/>
            <person name="Denef V.J."/>
            <person name="McMahon K.D."/>
            <person name="Konstantinidis K.T."/>
            <person name="Eloe-Fadrosh E.A."/>
            <person name="Kyrpides N.C."/>
            <person name="Woyke T."/>
        </authorList>
    </citation>
    <scope>NUCLEOTIDE SEQUENCE</scope>
    <source>
        <strain evidence="2">GVMAG-M-3300023184-168</strain>
    </source>
</reference>
<sequence length="223" mass="24569">MDTTIPEPENTTPEPENTTPEPENTSTEPEPETTSTEPETTSTEPETTSTEPETTSTEPETTSTEPEPETTSTEPETTSTEPETTSTEPEPTSTEPETTSTEPETTIVSKSPTIIHSLEYENITTEIGNLLSSNKQPFISIFNDEAGTEYALDNLGNPVNNLQITSISVTDSYTDPNTNEIVKPDIIISFNTSGQFINIDDDDVFWYVISCRDFPTRTFMSFS</sequence>
<proteinExistence type="predicted"/>
<evidence type="ECO:0000313" key="2">
    <source>
        <dbReference type="EMBL" id="QHT83755.1"/>
    </source>
</evidence>
<organism evidence="2">
    <name type="scientific">viral metagenome</name>
    <dbReference type="NCBI Taxonomy" id="1070528"/>
    <lineage>
        <taxon>unclassified sequences</taxon>
        <taxon>metagenomes</taxon>
        <taxon>organismal metagenomes</taxon>
    </lineage>
</organism>
<feature type="region of interest" description="Disordered" evidence="1">
    <location>
        <begin position="1"/>
        <end position="111"/>
    </location>
</feature>
<dbReference type="EMBL" id="MN740011">
    <property type="protein sequence ID" value="QHT83755.1"/>
    <property type="molecule type" value="Genomic_DNA"/>
</dbReference>
<evidence type="ECO:0000256" key="1">
    <source>
        <dbReference type="SAM" id="MobiDB-lite"/>
    </source>
</evidence>